<dbReference type="SUPFAM" id="SSF51197">
    <property type="entry name" value="Clavaminate synthase-like"/>
    <property type="match status" value="1"/>
</dbReference>
<comment type="caution">
    <text evidence="3">The sequence shown here is derived from an EMBL/GenBank/DDBJ whole genome shotgun (WGS) entry which is preliminary data.</text>
</comment>
<feature type="binding site" evidence="1">
    <location>
        <position position="735"/>
    </location>
    <ligand>
        <name>2-oxoglutarate</name>
        <dbReference type="ChEBI" id="CHEBI:16810"/>
    </ligand>
</feature>
<dbReference type="InterPro" id="IPR037151">
    <property type="entry name" value="AlkB-like_sf"/>
</dbReference>
<dbReference type="Pfam" id="PF13532">
    <property type="entry name" value="2OG-FeII_Oxy_2"/>
    <property type="match status" value="1"/>
</dbReference>
<dbReference type="PANTHER" id="PTHR31573:SF4">
    <property type="entry name" value="FE2OG DIOXYGENASE DOMAIN-CONTAINING PROTEIN"/>
    <property type="match status" value="1"/>
</dbReference>
<dbReference type="Proteomes" id="UP000765509">
    <property type="component" value="Unassembled WGS sequence"/>
</dbReference>
<protein>
    <recommendedName>
        <fullName evidence="2">Alpha-ketoglutarate-dependent dioxygenase AlkB-like domain-containing protein</fullName>
    </recommendedName>
</protein>
<dbReference type="GO" id="GO:0006307">
    <property type="term" value="P:DNA alkylation repair"/>
    <property type="evidence" value="ECO:0007669"/>
    <property type="project" value="TreeGrafter"/>
</dbReference>
<feature type="binding site" evidence="1">
    <location>
        <position position="645"/>
    </location>
    <ligand>
        <name>substrate</name>
    </ligand>
</feature>
<dbReference type="OrthoDB" id="2497235at2759"/>
<evidence type="ECO:0000313" key="4">
    <source>
        <dbReference type="Proteomes" id="UP000765509"/>
    </source>
</evidence>
<accession>A0A9Q3CG44</accession>
<feature type="binding site" evidence="1">
    <location>
        <position position="633"/>
    </location>
    <ligand>
        <name>2-oxoglutarate</name>
        <dbReference type="ChEBI" id="CHEBI:16810"/>
    </ligand>
</feature>
<organism evidence="3 4">
    <name type="scientific">Austropuccinia psidii MF-1</name>
    <dbReference type="NCBI Taxonomy" id="1389203"/>
    <lineage>
        <taxon>Eukaryota</taxon>
        <taxon>Fungi</taxon>
        <taxon>Dikarya</taxon>
        <taxon>Basidiomycota</taxon>
        <taxon>Pucciniomycotina</taxon>
        <taxon>Pucciniomycetes</taxon>
        <taxon>Pucciniales</taxon>
        <taxon>Sphaerophragmiaceae</taxon>
        <taxon>Austropuccinia</taxon>
    </lineage>
</organism>
<reference evidence="3" key="1">
    <citation type="submission" date="2021-03" db="EMBL/GenBank/DDBJ databases">
        <title>Draft genome sequence of rust myrtle Austropuccinia psidii MF-1, a brazilian biotype.</title>
        <authorList>
            <person name="Quecine M.C."/>
            <person name="Pachon D.M.R."/>
            <person name="Bonatelli M.L."/>
            <person name="Correr F.H."/>
            <person name="Franceschini L.M."/>
            <person name="Leite T.F."/>
            <person name="Margarido G.R.A."/>
            <person name="Almeida C.A."/>
            <person name="Ferrarezi J.A."/>
            <person name="Labate C.A."/>
        </authorList>
    </citation>
    <scope>NUCLEOTIDE SEQUENCE</scope>
    <source>
        <strain evidence="3">MF-1</strain>
    </source>
</reference>
<feature type="binding site" evidence="1">
    <location>
        <position position="720"/>
    </location>
    <ligand>
        <name>2-oxoglutarate</name>
        <dbReference type="ChEBI" id="CHEBI:16810"/>
    </ligand>
</feature>
<dbReference type="Gene3D" id="2.60.120.590">
    <property type="entry name" value="Alpha-ketoglutarate-dependent dioxygenase AlkB-like"/>
    <property type="match status" value="1"/>
</dbReference>
<evidence type="ECO:0000256" key="1">
    <source>
        <dbReference type="PIRSR" id="PIRSR632852-1"/>
    </source>
</evidence>
<dbReference type="EMBL" id="AVOT02007677">
    <property type="protein sequence ID" value="MBW0484426.1"/>
    <property type="molecule type" value="Genomic_DNA"/>
</dbReference>
<gene>
    <name evidence="3" type="ORF">O181_024141</name>
</gene>
<proteinExistence type="predicted"/>
<evidence type="ECO:0000259" key="2">
    <source>
        <dbReference type="Pfam" id="PF13532"/>
    </source>
</evidence>
<dbReference type="AlphaFoldDB" id="A0A9Q3CG44"/>
<evidence type="ECO:0000313" key="3">
    <source>
        <dbReference type="EMBL" id="MBW0484426.1"/>
    </source>
</evidence>
<feature type="domain" description="Alpha-ketoglutarate-dependent dioxygenase AlkB-like" evidence="2">
    <location>
        <begin position="524"/>
        <end position="723"/>
    </location>
</feature>
<dbReference type="GO" id="GO:0035516">
    <property type="term" value="F:broad specificity oxidative DNA demethylase activity"/>
    <property type="evidence" value="ECO:0007669"/>
    <property type="project" value="TreeGrafter"/>
</dbReference>
<dbReference type="GO" id="GO:0008198">
    <property type="term" value="F:ferrous iron binding"/>
    <property type="evidence" value="ECO:0007669"/>
    <property type="project" value="TreeGrafter"/>
</dbReference>
<dbReference type="PANTHER" id="PTHR31573">
    <property type="entry name" value="ALPHA-KETOGLUTARATE-DEPENDENT DIOXYGENASE ALKB HOMOLOG 2"/>
    <property type="match status" value="1"/>
</dbReference>
<name>A0A9Q3CG44_9BASI</name>
<dbReference type="InterPro" id="IPR027450">
    <property type="entry name" value="AlkB-like"/>
</dbReference>
<dbReference type="GO" id="GO:0051747">
    <property type="term" value="F:cytosine C-5 DNA demethylase activity"/>
    <property type="evidence" value="ECO:0007669"/>
    <property type="project" value="TreeGrafter"/>
</dbReference>
<keyword evidence="4" id="KW-1185">Reference proteome</keyword>
<dbReference type="InterPro" id="IPR032852">
    <property type="entry name" value="ALKBH2"/>
</dbReference>
<sequence length="909" mass="103474">MRDFLIRLRRAMLRISISRVQPHSCRTCSHCCLPEFPVAELSILAPSATTSWANQLMLADNMERLQNPIKKQKRVGIPILPSEPLAVSDGSSAPNLDQDQDVDVRPFQIQTRKCHLTNSSAFQALNIDRSSWIQPEKLRKIGPHPPLFACYRQELCETLEYYRSYHCGVYHINGHARGCLLNGHPSKGDCFEDGGKVIITHAGGGRKAKLPKCDESIALTAFKPCESDWHQHHAVESLLFCLNNQIPIVLLAGEAYFFMPWIRSRYKATYVVLGFYLITHVWPERCQQTQQVKFKFRLQWLSSQGSPWWTVDLSYDQRCQVESTSYQSNANHLFFFENAYESAFCGKKSDGIYCDSSVCSNNKRQEFFHSSTSNFNGKHNLLSSEVSTYSRWFLRYQAHYETDGRVPHSLKPKQILQNLSQTDIVELSFVGAYCERCGRISCRIRWTQFTCPTCEFQVKLKASQQSCVSHPVFSASTVAASNWISRTSDVCSYGITGIPEWQAVVYHLACTDGFIVHARPLVSQTHRLEKLFRNLQVKKKLTRPFQRHRLKLSKTNGMIGQQFTMNYGTPYRFTSEAPTIPWEEAPKDIVRTKAWLEETVNSINTATKLQIPTELSKGLPDEIHFNQILECCYVANSGMNYHSDDEPGVGPIITSLSLGKTATMHFRRKPLNKRSISSSQPATLPMRPLRRNNFPSLRMELRHGDIVIQNGKAIQDSWHHSITSPGFRIELLGRRARVGFKSYLALPAHQGEKENLWAAGIEPAFSRNRVKPAEPQRDFLTIRRRPPRQIFALAVSEAANNCGGIFDEKLRAAAGAQPGQQRKRFDHPPSPSAQEHIDQGTVYLSFLAYLFCFHISNIPQHTASPRPTWRVIPSYYLGPILVVDVKACAQNPPSNQQFARWEHILLKSL</sequence>
<feature type="binding site" evidence="1">
    <location>
        <position position="642"/>
    </location>
    <ligand>
        <name>2-oxoglutarate</name>
        <dbReference type="ChEBI" id="CHEBI:16810"/>
    </ligand>
</feature>